<protein>
    <recommendedName>
        <fullName evidence="4">RNI-like protein</fullName>
    </recommendedName>
</protein>
<accession>I0YNJ3</accession>
<keyword evidence="3" id="KW-1185">Reference proteome</keyword>
<sequence>MQAALDACAGGGATVAPVNICNALGQVLKDFLVCDKMRSDIAHLAAWPALLLLVFTAVAVQSRDEGFGETPPLTSGASLPARRQLIEDTGLWTYPASPYNNTGYYAATIARQSLSPGATFNVSIAQDESKLLEDVIVSASSFKDPSTDISGSPNISVACTPGYGEPLLNATPQAFWWADEPYWEAGLKIRVLDERHLRVEQGIAFRTGTDIGSNITVVRGVICTITNQGEVPIKLDVTVSVDPSTRYDPEEWTEPGALRAIYGSCCKGKAACPEWKAKSEELVYVPSPETKKILTDWCQFPGQTCHANGSLETMDFSNLNLQCSFPFSRLAAFPSITFLTISDNPDMTGTYNDLFTAANDLLALEGLALTGPLGLKGNLAPDYVDLSDNTMAADSQICELVSAEYNGVAVLTLKDLTGLTGPVPACLFENTSLSTLFIGGTGLSGPLPAYKSGTIENMNVTLARGFST</sequence>
<dbReference type="SUPFAM" id="SSF52058">
    <property type="entry name" value="L domain-like"/>
    <property type="match status" value="1"/>
</dbReference>
<evidence type="ECO:0000256" key="1">
    <source>
        <dbReference type="ARBA" id="ARBA00004430"/>
    </source>
</evidence>
<dbReference type="KEGG" id="csl:COCSUDRAFT_58198"/>
<organism evidence="2 3">
    <name type="scientific">Coccomyxa subellipsoidea (strain C-169)</name>
    <name type="common">Green microalga</name>
    <dbReference type="NCBI Taxonomy" id="574566"/>
    <lineage>
        <taxon>Eukaryota</taxon>
        <taxon>Viridiplantae</taxon>
        <taxon>Chlorophyta</taxon>
        <taxon>core chlorophytes</taxon>
        <taxon>Trebouxiophyceae</taxon>
        <taxon>Trebouxiophyceae incertae sedis</taxon>
        <taxon>Coccomyxaceae</taxon>
        <taxon>Coccomyxa</taxon>
        <taxon>Coccomyxa subellipsoidea</taxon>
    </lineage>
</organism>
<dbReference type="STRING" id="574566.I0YNJ3"/>
<evidence type="ECO:0008006" key="4">
    <source>
        <dbReference type="Google" id="ProtNLM"/>
    </source>
</evidence>
<dbReference type="GO" id="GO:0005930">
    <property type="term" value="C:axoneme"/>
    <property type="evidence" value="ECO:0007669"/>
    <property type="project" value="UniProtKB-SubCell"/>
</dbReference>
<dbReference type="Proteomes" id="UP000007264">
    <property type="component" value="Unassembled WGS sequence"/>
</dbReference>
<comment type="subcellular location">
    <subcellularLocation>
        <location evidence="1">Cytoplasm</location>
        <location evidence="1">Cytoskeleton</location>
        <location evidence="1">Cilium axoneme</location>
    </subcellularLocation>
</comment>
<dbReference type="InterPro" id="IPR032675">
    <property type="entry name" value="LRR_dom_sf"/>
</dbReference>
<dbReference type="AlphaFoldDB" id="I0YNJ3"/>
<dbReference type="EMBL" id="AGSI01000017">
    <property type="protein sequence ID" value="EIE19962.1"/>
    <property type="molecule type" value="Genomic_DNA"/>
</dbReference>
<dbReference type="GeneID" id="17037936"/>
<evidence type="ECO:0000313" key="2">
    <source>
        <dbReference type="EMBL" id="EIE19962.1"/>
    </source>
</evidence>
<dbReference type="Gene3D" id="3.80.10.10">
    <property type="entry name" value="Ribonuclease Inhibitor"/>
    <property type="match status" value="1"/>
</dbReference>
<comment type="caution">
    <text evidence="2">The sequence shown here is derived from an EMBL/GenBank/DDBJ whole genome shotgun (WGS) entry which is preliminary data.</text>
</comment>
<reference evidence="2 3" key="1">
    <citation type="journal article" date="2012" name="Genome Biol.">
        <title>The genome of the polar eukaryotic microalga coccomyxa subellipsoidea reveals traits of cold adaptation.</title>
        <authorList>
            <person name="Blanc G."/>
            <person name="Agarkova I."/>
            <person name="Grimwood J."/>
            <person name="Kuo A."/>
            <person name="Brueggeman A."/>
            <person name="Dunigan D."/>
            <person name="Gurnon J."/>
            <person name="Ladunga I."/>
            <person name="Lindquist E."/>
            <person name="Lucas S."/>
            <person name="Pangilinan J."/>
            <person name="Proschold T."/>
            <person name="Salamov A."/>
            <person name="Schmutz J."/>
            <person name="Weeks D."/>
            <person name="Yamada T."/>
            <person name="Claverie J.M."/>
            <person name="Grigoriev I."/>
            <person name="Van Etten J."/>
            <person name="Lomsadze A."/>
            <person name="Borodovsky M."/>
        </authorList>
    </citation>
    <scope>NUCLEOTIDE SEQUENCE [LARGE SCALE GENOMIC DNA]</scope>
    <source>
        <strain evidence="2 3">C-169</strain>
    </source>
</reference>
<name>I0YNJ3_COCSC</name>
<gene>
    <name evidence="2" type="ORF">COCSUDRAFT_58198</name>
</gene>
<dbReference type="RefSeq" id="XP_005644506.1">
    <property type="nucleotide sequence ID" value="XM_005644449.1"/>
</dbReference>
<evidence type="ECO:0000313" key="3">
    <source>
        <dbReference type="Proteomes" id="UP000007264"/>
    </source>
</evidence>
<proteinExistence type="predicted"/>
<dbReference type="OrthoDB" id="663146at2759"/>